<dbReference type="STRING" id="1514904.SU32_09005"/>
<dbReference type="GO" id="GO:0006310">
    <property type="term" value="P:DNA recombination"/>
    <property type="evidence" value="ECO:0007669"/>
    <property type="project" value="UniProtKB-KW"/>
</dbReference>
<dbReference type="OrthoDB" id="9795573at2"/>
<comment type="similarity">
    <text evidence="1">Belongs to the 'phage' integrase family.</text>
</comment>
<keyword evidence="3" id="KW-0238">DNA-binding</keyword>
<evidence type="ECO:0000313" key="7">
    <source>
        <dbReference type="Proteomes" id="UP000038011"/>
    </source>
</evidence>
<dbReference type="AlphaFoldDB" id="A0A0M9GN58"/>
<name>A0A0M9GN58_9HYPH</name>
<dbReference type="GO" id="GO:0003677">
    <property type="term" value="F:DNA binding"/>
    <property type="evidence" value="ECO:0007669"/>
    <property type="project" value="UniProtKB-KW"/>
</dbReference>
<keyword evidence="2" id="KW-0229">DNA integration</keyword>
<evidence type="ECO:0000256" key="3">
    <source>
        <dbReference type="ARBA" id="ARBA00023125"/>
    </source>
</evidence>
<dbReference type="Pfam" id="PF22022">
    <property type="entry name" value="Phage_int_M"/>
    <property type="match status" value="1"/>
</dbReference>
<evidence type="ECO:0000313" key="6">
    <source>
        <dbReference type="EMBL" id="KPB01376.1"/>
    </source>
</evidence>
<dbReference type="InterPro" id="IPR010998">
    <property type="entry name" value="Integrase_recombinase_N"/>
</dbReference>
<dbReference type="PANTHER" id="PTHR30629">
    <property type="entry name" value="PROPHAGE INTEGRASE"/>
    <property type="match status" value="1"/>
</dbReference>
<keyword evidence="4" id="KW-0233">DNA recombination</keyword>
<organism evidence="6 7">
    <name type="scientific">Ahrensia marina</name>
    <dbReference type="NCBI Taxonomy" id="1514904"/>
    <lineage>
        <taxon>Bacteria</taxon>
        <taxon>Pseudomonadati</taxon>
        <taxon>Pseudomonadota</taxon>
        <taxon>Alphaproteobacteria</taxon>
        <taxon>Hyphomicrobiales</taxon>
        <taxon>Ahrensiaceae</taxon>
        <taxon>Ahrensia</taxon>
    </lineage>
</organism>
<dbReference type="InterPro" id="IPR002104">
    <property type="entry name" value="Integrase_catalytic"/>
</dbReference>
<evidence type="ECO:0000256" key="1">
    <source>
        <dbReference type="ARBA" id="ARBA00008857"/>
    </source>
</evidence>
<evidence type="ECO:0000256" key="2">
    <source>
        <dbReference type="ARBA" id="ARBA00022908"/>
    </source>
</evidence>
<dbReference type="Gene3D" id="1.10.443.10">
    <property type="entry name" value="Intergrase catalytic core"/>
    <property type="match status" value="1"/>
</dbReference>
<dbReference type="Pfam" id="PF00589">
    <property type="entry name" value="Phage_integrase"/>
    <property type="match status" value="1"/>
</dbReference>
<dbReference type="InterPro" id="IPR050808">
    <property type="entry name" value="Phage_Integrase"/>
</dbReference>
<proteinExistence type="inferred from homology"/>
<dbReference type="SUPFAM" id="SSF56349">
    <property type="entry name" value="DNA breaking-rejoining enzymes"/>
    <property type="match status" value="1"/>
</dbReference>
<dbReference type="Pfam" id="PF13356">
    <property type="entry name" value="Arm-DNA-bind_3"/>
    <property type="match status" value="1"/>
</dbReference>
<dbReference type="Proteomes" id="UP000038011">
    <property type="component" value="Unassembled WGS sequence"/>
</dbReference>
<protein>
    <recommendedName>
        <fullName evidence="5">Tyr recombinase domain-containing protein</fullName>
    </recommendedName>
</protein>
<evidence type="ECO:0000259" key="5">
    <source>
        <dbReference type="PROSITE" id="PS51898"/>
    </source>
</evidence>
<dbReference type="RefSeq" id="WP_053999020.1">
    <property type="nucleotide sequence ID" value="NZ_JXMU01000011.1"/>
</dbReference>
<keyword evidence="7" id="KW-1185">Reference proteome</keyword>
<gene>
    <name evidence="6" type="ORF">SU32_09005</name>
</gene>
<dbReference type="InterPro" id="IPR053876">
    <property type="entry name" value="Phage_int_M"/>
</dbReference>
<dbReference type="EMBL" id="JXMU01000011">
    <property type="protein sequence ID" value="KPB01376.1"/>
    <property type="molecule type" value="Genomic_DNA"/>
</dbReference>
<comment type="caution">
    <text evidence="6">The sequence shown here is derived from an EMBL/GenBank/DDBJ whole genome shotgun (WGS) entry which is preliminary data.</text>
</comment>
<dbReference type="CDD" id="cd00801">
    <property type="entry name" value="INT_P4_C"/>
    <property type="match status" value="1"/>
</dbReference>
<dbReference type="InterPro" id="IPR038488">
    <property type="entry name" value="Integrase_DNA-bd_sf"/>
</dbReference>
<dbReference type="PATRIC" id="fig|1514904.3.peg.626"/>
<dbReference type="PANTHER" id="PTHR30629:SF6">
    <property type="entry name" value="PROPHAGE INTEGRASE INTA-RELATED"/>
    <property type="match status" value="1"/>
</dbReference>
<feature type="domain" description="Tyr recombinase" evidence="5">
    <location>
        <begin position="217"/>
        <end position="389"/>
    </location>
</feature>
<dbReference type="InterPro" id="IPR013762">
    <property type="entry name" value="Integrase-like_cat_sf"/>
</dbReference>
<dbReference type="PROSITE" id="PS51898">
    <property type="entry name" value="TYR_RECOMBINASE"/>
    <property type="match status" value="1"/>
</dbReference>
<dbReference type="InterPro" id="IPR011010">
    <property type="entry name" value="DNA_brk_join_enz"/>
</dbReference>
<accession>A0A0M9GN58</accession>
<dbReference type="Gene3D" id="1.10.150.130">
    <property type="match status" value="1"/>
</dbReference>
<sequence>MSRHKLTVTQLNSASLEPGKYGDGDGLWLHVKPSRSKNPGAPHNKSWVFIWIRNGRRHEMGFGAFGNVAGKLSLKEARARADEARDILKHGGDPRKEMAYRKAAVPQRSFGDCLIAVHETLLPTFKNPKHAIQWRTSVETYAKPLLKMPIGEVDTDHIVSVLKPIWREKGETANRVRGRIEKTLDYATALKLRFGDNPARLKGHLDHLLGKRTDKVEHFAAMPYAAVPALVERLRINDSMAAKALELTILCATRTNETIGAEWSDVDFENATWTIPAIKMKAEREHVIPLTADAVQVFRFMADRQLSNWVFPGRDPRKPVSNMTMLKLLKTLEPDFTVHGFRSAFRDWAGNETSQPRDIIEMSLAHVFGDKTELAYRRDTALNKRRKLMEAWAAYLNPAVDGVVKLHG</sequence>
<evidence type="ECO:0000256" key="4">
    <source>
        <dbReference type="ARBA" id="ARBA00023172"/>
    </source>
</evidence>
<dbReference type="InterPro" id="IPR025166">
    <property type="entry name" value="Integrase_DNA_bind_dom"/>
</dbReference>
<dbReference type="GO" id="GO:0015074">
    <property type="term" value="P:DNA integration"/>
    <property type="evidence" value="ECO:0007669"/>
    <property type="project" value="UniProtKB-KW"/>
</dbReference>
<reference evidence="6 7" key="1">
    <citation type="submission" date="2015-01" db="EMBL/GenBank/DDBJ databases">
        <title>Ahrensia donghaiensis sp. nov., a novel dimethylsulphoniopropionate-cleavage bacterium isolated from seawater and emended descriptions of the genus Ahrensia and Ahrensia kielensis.</title>
        <authorList>
            <person name="Liu J."/>
        </authorList>
    </citation>
    <scope>NUCLEOTIDE SEQUENCE [LARGE SCALE GENOMIC DNA]</scope>
    <source>
        <strain evidence="6 7">LZD062</strain>
    </source>
</reference>
<dbReference type="Gene3D" id="3.30.160.390">
    <property type="entry name" value="Integrase, DNA-binding domain"/>
    <property type="match status" value="1"/>
</dbReference>